<evidence type="ECO:0000313" key="2">
    <source>
        <dbReference type="EMBL" id="KAK7277911.1"/>
    </source>
</evidence>
<keyword evidence="1" id="KW-1133">Transmembrane helix</keyword>
<keyword evidence="3" id="KW-1185">Reference proteome</keyword>
<proteinExistence type="predicted"/>
<feature type="transmembrane region" description="Helical" evidence="1">
    <location>
        <begin position="148"/>
        <end position="167"/>
    </location>
</feature>
<organism evidence="2 3">
    <name type="scientific">Clitoria ternatea</name>
    <name type="common">Butterfly pea</name>
    <dbReference type="NCBI Taxonomy" id="43366"/>
    <lineage>
        <taxon>Eukaryota</taxon>
        <taxon>Viridiplantae</taxon>
        <taxon>Streptophyta</taxon>
        <taxon>Embryophyta</taxon>
        <taxon>Tracheophyta</taxon>
        <taxon>Spermatophyta</taxon>
        <taxon>Magnoliopsida</taxon>
        <taxon>eudicotyledons</taxon>
        <taxon>Gunneridae</taxon>
        <taxon>Pentapetalae</taxon>
        <taxon>rosids</taxon>
        <taxon>fabids</taxon>
        <taxon>Fabales</taxon>
        <taxon>Fabaceae</taxon>
        <taxon>Papilionoideae</taxon>
        <taxon>50 kb inversion clade</taxon>
        <taxon>NPAAA clade</taxon>
        <taxon>indigoferoid/millettioid clade</taxon>
        <taxon>Phaseoleae</taxon>
        <taxon>Clitoria</taxon>
    </lineage>
</organism>
<sequence length="225" mass="26129">MAKLKPYTCTISDHPHPLPFPISKINPNFLRLSQSHSTPSIVCARRRWWSQPPKPNMLHLASTIAFNLKILPEPLNSLAGEISRGDWNGVRPEYEALSRFIGCWRGKLINSRKRRNTKKKKKKTLVWFVLVLVCVAGLWSWRVHELEVFLRALSFCLAGVSLVRLWWGKKAVKEWILGFFFGIVLILSFRLGKEDLKFWVQKLANYSPVVRIASVSKNRIRRKLK</sequence>
<comment type="caution">
    <text evidence="2">The sequence shown here is derived from an EMBL/GenBank/DDBJ whole genome shotgun (WGS) entry which is preliminary data.</text>
</comment>
<accession>A0AAN9FMN3</accession>
<evidence type="ECO:0000256" key="1">
    <source>
        <dbReference type="SAM" id="Phobius"/>
    </source>
</evidence>
<keyword evidence="1" id="KW-0472">Membrane</keyword>
<dbReference type="Proteomes" id="UP001359559">
    <property type="component" value="Unassembled WGS sequence"/>
</dbReference>
<evidence type="ECO:0000313" key="3">
    <source>
        <dbReference type="Proteomes" id="UP001359559"/>
    </source>
</evidence>
<dbReference type="EMBL" id="JAYKXN010000006">
    <property type="protein sequence ID" value="KAK7277911.1"/>
    <property type="molecule type" value="Genomic_DNA"/>
</dbReference>
<feature type="transmembrane region" description="Helical" evidence="1">
    <location>
        <begin position="174"/>
        <end position="192"/>
    </location>
</feature>
<keyword evidence="1" id="KW-0812">Transmembrane</keyword>
<gene>
    <name evidence="2" type="ORF">RJT34_22930</name>
</gene>
<name>A0AAN9FMN3_CLITE</name>
<dbReference type="AlphaFoldDB" id="A0AAN9FMN3"/>
<reference evidence="2 3" key="1">
    <citation type="submission" date="2024-01" db="EMBL/GenBank/DDBJ databases">
        <title>The genomes of 5 underutilized Papilionoideae crops provide insights into root nodulation and disease resistance.</title>
        <authorList>
            <person name="Yuan L."/>
        </authorList>
    </citation>
    <scope>NUCLEOTIDE SEQUENCE [LARGE SCALE GENOMIC DNA]</scope>
    <source>
        <strain evidence="2">LY-2023</strain>
        <tissue evidence="2">Leaf</tissue>
    </source>
</reference>
<evidence type="ECO:0008006" key="4">
    <source>
        <dbReference type="Google" id="ProtNLM"/>
    </source>
</evidence>
<protein>
    <recommendedName>
        <fullName evidence="4">Transmembrane protein</fullName>
    </recommendedName>
</protein>
<feature type="transmembrane region" description="Helical" evidence="1">
    <location>
        <begin position="124"/>
        <end position="142"/>
    </location>
</feature>